<dbReference type="EMBL" id="KV448208">
    <property type="protein sequence ID" value="OAX40553.1"/>
    <property type="molecule type" value="Genomic_DNA"/>
</dbReference>
<dbReference type="AlphaFoldDB" id="A0A1B7N6U9"/>
<keyword evidence="2" id="KW-1185">Reference proteome</keyword>
<accession>A0A1B7N6U9</accession>
<gene>
    <name evidence="1" type="ORF">K503DRAFT_602899</name>
</gene>
<reference evidence="1 2" key="1">
    <citation type="submission" date="2016-06" db="EMBL/GenBank/DDBJ databases">
        <title>Comparative genomics of the ectomycorrhizal sister species Rhizopogon vinicolor and Rhizopogon vesiculosus (Basidiomycota: Boletales) reveals a divergence of the mating type B locus.</title>
        <authorList>
            <consortium name="DOE Joint Genome Institute"/>
            <person name="Mujic A.B."/>
            <person name="Kuo A."/>
            <person name="Tritt A."/>
            <person name="Lipzen A."/>
            <person name="Chen C."/>
            <person name="Johnson J."/>
            <person name="Sharma A."/>
            <person name="Barry K."/>
            <person name="Grigoriev I.V."/>
            <person name="Spatafora J.W."/>
        </authorList>
    </citation>
    <scope>NUCLEOTIDE SEQUENCE [LARGE SCALE GENOMIC DNA]</scope>
    <source>
        <strain evidence="1 2">AM-OR11-026</strain>
    </source>
</reference>
<evidence type="ECO:0000313" key="2">
    <source>
        <dbReference type="Proteomes" id="UP000092154"/>
    </source>
</evidence>
<dbReference type="Proteomes" id="UP000092154">
    <property type="component" value="Unassembled WGS sequence"/>
</dbReference>
<organism evidence="1 2">
    <name type="scientific">Rhizopogon vinicolor AM-OR11-026</name>
    <dbReference type="NCBI Taxonomy" id="1314800"/>
    <lineage>
        <taxon>Eukaryota</taxon>
        <taxon>Fungi</taxon>
        <taxon>Dikarya</taxon>
        <taxon>Basidiomycota</taxon>
        <taxon>Agaricomycotina</taxon>
        <taxon>Agaricomycetes</taxon>
        <taxon>Agaricomycetidae</taxon>
        <taxon>Boletales</taxon>
        <taxon>Suillineae</taxon>
        <taxon>Rhizopogonaceae</taxon>
        <taxon>Rhizopogon</taxon>
    </lineage>
</organism>
<evidence type="ECO:0000313" key="1">
    <source>
        <dbReference type="EMBL" id="OAX40553.1"/>
    </source>
</evidence>
<dbReference type="InParanoid" id="A0A1B7N6U9"/>
<name>A0A1B7N6U9_9AGAM</name>
<proteinExistence type="predicted"/>
<sequence>MTQAVCKSSLREAKTNYRTHQSCFSFIRFGSCEHGQRHPHSITILDGPYIIAKQMSAREHRQTFDVARSGARGWEGSSFFANRYCLSVICIRGWVGDRKQAHSGP</sequence>
<protein>
    <submittedName>
        <fullName evidence="1">Uncharacterized protein</fullName>
    </submittedName>
</protein>